<dbReference type="InterPro" id="IPR004265">
    <property type="entry name" value="Dirigent"/>
</dbReference>
<evidence type="ECO:0000313" key="5">
    <source>
        <dbReference type="EMBL" id="KAL1534539.1"/>
    </source>
</evidence>
<comment type="function">
    <text evidence="4">Dirigent proteins impart stereoselectivity on the phenoxy radical-coupling reaction, yielding optically active lignans from two molecules of coniferyl alcohol in the biosynthesis of lignans, flavonolignans, and alkaloids and thus plays a central role in plant secondary metabolism.</text>
</comment>
<evidence type="ECO:0000256" key="2">
    <source>
        <dbReference type="ARBA" id="ARBA00011738"/>
    </source>
</evidence>
<keyword evidence="3 4" id="KW-0964">Secreted</keyword>
<reference evidence="5 6" key="1">
    <citation type="submission" date="2024-06" db="EMBL/GenBank/DDBJ databases">
        <title>A chromosome level genome sequence of Diviner's sage (Salvia divinorum).</title>
        <authorList>
            <person name="Ford S.A."/>
            <person name="Ro D.-K."/>
            <person name="Ness R.W."/>
            <person name="Phillips M.A."/>
        </authorList>
    </citation>
    <scope>NUCLEOTIDE SEQUENCE [LARGE SCALE GENOMIC DNA]</scope>
    <source>
        <strain evidence="5">SAF-2024a</strain>
        <tissue evidence="5">Leaf</tissue>
    </source>
</reference>
<dbReference type="GO" id="GO:0048046">
    <property type="term" value="C:apoplast"/>
    <property type="evidence" value="ECO:0007669"/>
    <property type="project" value="UniProtKB-SubCell"/>
</dbReference>
<dbReference type="Gene3D" id="2.40.480.10">
    <property type="entry name" value="Allene oxide cyclase-like"/>
    <property type="match status" value="1"/>
</dbReference>
<dbReference type="Pfam" id="PF03018">
    <property type="entry name" value="Dirigent"/>
    <property type="match status" value="1"/>
</dbReference>
<accession>A0ABD1FRQ9</accession>
<sequence length="111" mass="12227">MFCTDDLITEGIEKDSAPIARGQGIYVVSSLDGSYALMLMSVVFINGKYKGSTIEIQGSYKQILVGVVEMPVVGGTGKFRLARGYATFEVVFYDYVTGYSLTRSNMTVLYY</sequence>
<organism evidence="5 6">
    <name type="scientific">Salvia divinorum</name>
    <name type="common">Maria pastora</name>
    <name type="synonym">Diviner's sage</name>
    <dbReference type="NCBI Taxonomy" id="28513"/>
    <lineage>
        <taxon>Eukaryota</taxon>
        <taxon>Viridiplantae</taxon>
        <taxon>Streptophyta</taxon>
        <taxon>Embryophyta</taxon>
        <taxon>Tracheophyta</taxon>
        <taxon>Spermatophyta</taxon>
        <taxon>Magnoliopsida</taxon>
        <taxon>eudicotyledons</taxon>
        <taxon>Gunneridae</taxon>
        <taxon>Pentapetalae</taxon>
        <taxon>asterids</taxon>
        <taxon>lamiids</taxon>
        <taxon>Lamiales</taxon>
        <taxon>Lamiaceae</taxon>
        <taxon>Nepetoideae</taxon>
        <taxon>Mentheae</taxon>
        <taxon>Salviinae</taxon>
        <taxon>Salvia</taxon>
        <taxon>Salvia subgen. Calosphace</taxon>
    </lineage>
</organism>
<dbReference type="InterPro" id="IPR044859">
    <property type="entry name" value="Allene_oxi_cyc_Dirigent"/>
</dbReference>
<comment type="subcellular location">
    <subcellularLocation>
        <location evidence="4">Secreted</location>
        <location evidence="4">Extracellular space</location>
        <location evidence="4">Apoplast</location>
    </subcellularLocation>
</comment>
<evidence type="ECO:0000256" key="4">
    <source>
        <dbReference type="RuleBase" id="RU363099"/>
    </source>
</evidence>
<protein>
    <recommendedName>
        <fullName evidence="4">Dirigent protein</fullName>
    </recommendedName>
</protein>
<proteinExistence type="inferred from homology"/>
<dbReference type="PANTHER" id="PTHR21495">
    <property type="entry name" value="NUCLEOPORIN-RELATED"/>
    <property type="match status" value="1"/>
</dbReference>
<keyword evidence="6" id="KW-1185">Reference proteome</keyword>
<dbReference type="AlphaFoldDB" id="A0ABD1FRQ9"/>
<comment type="subunit">
    <text evidence="2 4">Homodimer.</text>
</comment>
<comment type="caution">
    <text evidence="5">The sequence shown here is derived from an EMBL/GenBank/DDBJ whole genome shotgun (WGS) entry which is preliminary data.</text>
</comment>
<dbReference type="Proteomes" id="UP001567538">
    <property type="component" value="Unassembled WGS sequence"/>
</dbReference>
<evidence type="ECO:0000256" key="1">
    <source>
        <dbReference type="ARBA" id="ARBA00010746"/>
    </source>
</evidence>
<keyword evidence="4" id="KW-0052">Apoplast</keyword>
<dbReference type="GO" id="GO:0009699">
    <property type="term" value="P:phenylpropanoid biosynthetic process"/>
    <property type="evidence" value="ECO:0007669"/>
    <property type="project" value="UniProtKB-ARBA"/>
</dbReference>
<dbReference type="EMBL" id="JBEAFC010000012">
    <property type="protein sequence ID" value="KAL1534539.1"/>
    <property type="molecule type" value="Genomic_DNA"/>
</dbReference>
<evidence type="ECO:0000313" key="6">
    <source>
        <dbReference type="Proteomes" id="UP001567538"/>
    </source>
</evidence>
<name>A0ABD1FRQ9_SALDI</name>
<evidence type="ECO:0000256" key="3">
    <source>
        <dbReference type="ARBA" id="ARBA00022525"/>
    </source>
</evidence>
<comment type="similarity">
    <text evidence="1 4">Belongs to the plant dirigent protein family.</text>
</comment>
<gene>
    <name evidence="5" type="ORF">AAHA92_30707</name>
</gene>